<sequence>MAVADAHVADGSEKTGHVLTQSTTPVEKDPNASQVEDAHHDADGNLIYSEVDVEPEIHWRTWVALIAVWLVNFTYSQTTAGPPALLSFIAADLNSGAMASWILTSASISNAVLSPILSVASDTFQARKEILVGCCIIAFIGAAIAPGSQSTWRLIFAMTLQGVGVALCSVVYTIPAEILPRRWRPMAQAVLLAGAAASCMVAPLSLGGMIKAYGQSGWRKWFWYQTALWGSATICLIVGYRPPKRQTRYDHLSIRKKLMTLDLIGFFLFTAGLTLLISGISLGAGEFPWGSVYTVAPLVVGIACLAALGVWEWKGTSTGMIPHAMFGAGDHSGRRFVFGCLLICFEGILLFAITVFVPIQSQVLFTGDPVLIVARQVPFYTAAFIAANLNGYISTRLRTIRWPLMFGYLMFVVGIGAMISVRPGQGLNALIFNAIAGLGLGAPLALVFTAVQLAVPHSVLATATALVASARAIGISVFTAIFTVALNESMASKRANRLPPAAEAAGVPPAVIPEFITAIVSGNSSVTTIPGVTTQMISAGVLASQNATADALQIVFAIAVPFGVIAIPMSYYLGSYRKTMNYIVEAPIEELHSKQPAGK</sequence>
<dbReference type="VEuPathDB" id="FungiDB:AB675_7394"/>
<evidence type="ECO:0000256" key="3">
    <source>
        <dbReference type="ARBA" id="ARBA00022692"/>
    </source>
</evidence>
<feature type="transmembrane region" description="Helical" evidence="7">
    <location>
        <begin position="377"/>
        <end position="395"/>
    </location>
</feature>
<comment type="subcellular location">
    <subcellularLocation>
        <location evidence="1">Membrane</location>
        <topology evidence="1">Multi-pass membrane protein</topology>
    </subcellularLocation>
</comment>
<dbReference type="Pfam" id="PF06609">
    <property type="entry name" value="TRI12"/>
    <property type="match status" value="1"/>
</dbReference>
<dbReference type="PROSITE" id="PS50850">
    <property type="entry name" value="MFS"/>
    <property type="match status" value="1"/>
</dbReference>
<feature type="transmembrane region" description="Helical" evidence="7">
    <location>
        <begin position="130"/>
        <end position="148"/>
    </location>
</feature>
<feature type="transmembrane region" description="Helical" evidence="7">
    <location>
        <begin position="402"/>
        <end position="421"/>
    </location>
</feature>
<dbReference type="InterPro" id="IPR010573">
    <property type="entry name" value="MFS_Str1/Tri12-like"/>
</dbReference>
<reference evidence="9 10" key="1">
    <citation type="submission" date="2015-06" db="EMBL/GenBank/DDBJ databases">
        <title>Draft genome of the ant-associated black yeast Phialophora attae CBS 131958.</title>
        <authorList>
            <person name="Moreno L.F."/>
            <person name="Stielow B.J."/>
            <person name="de Hoog S."/>
            <person name="Vicente V.A."/>
            <person name="Weiss V.A."/>
            <person name="de Vries M."/>
            <person name="Cruz L.M."/>
            <person name="Souza E.M."/>
        </authorList>
    </citation>
    <scope>NUCLEOTIDE SEQUENCE [LARGE SCALE GENOMIC DNA]</scope>
    <source>
        <strain evidence="9 10">CBS 131958</strain>
    </source>
</reference>
<feature type="transmembrane region" description="Helical" evidence="7">
    <location>
        <begin position="427"/>
        <end position="451"/>
    </location>
</feature>
<dbReference type="GO" id="GO:0005886">
    <property type="term" value="C:plasma membrane"/>
    <property type="evidence" value="ECO:0007669"/>
    <property type="project" value="TreeGrafter"/>
</dbReference>
<feature type="domain" description="Major facilitator superfamily (MFS) profile" evidence="8">
    <location>
        <begin position="64"/>
        <end position="578"/>
    </location>
</feature>
<feature type="transmembrane region" description="Helical" evidence="7">
    <location>
        <begin position="551"/>
        <end position="573"/>
    </location>
</feature>
<evidence type="ECO:0000313" key="10">
    <source>
        <dbReference type="Proteomes" id="UP000038010"/>
    </source>
</evidence>
<dbReference type="GeneID" id="28739639"/>
<keyword evidence="2" id="KW-0813">Transport</keyword>
<feature type="transmembrane region" description="Helical" evidence="7">
    <location>
        <begin position="154"/>
        <end position="174"/>
    </location>
</feature>
<evidence type="ECO:0000256" key="1">
    <source>
        <dbReference type="ARBA" id="ARBA00004141"/>
    </source>
</evidence>
<dbReference type="SUPFAM" id="SSF103473">
    <property type="entry name" value="MFS general substrate transporter"/>
    <property type="match status" value="1"/>
</dbReference>
<feature type="region of interest" description="Disordered" evidence="6">
    <location>
        <begin position="1"/>
        <end position="36"/>
    </location>
</feature>
<proteinExistence type="predicted"/>
<dbReference type="GO" id="GO:0022857">
    <property type="term" value="F:transmembrane transporter activity"/>
    <property type="evidence" value="ECO:0007669"/>
    <property type="project" value="InterPro"/>
</dbReference>
<evidence type="ECO:0000259" key="8">
    <source>
        <dbReference type="PROSITE" id="PS50850"/>
    </source>
</evidence>
<feature type="compositionally biased region" description="Basic and acidic residues" evidence="6">
    <location>
        <begin position="26"/>
        <end position="36"/>
    </location>
</feature>
<keyword evidence="4 7" id="KW-1133">Transmembrane helix</keyword>
<keyword evidence="10" id="KW-1185">Reference proteome</keyword>
<feature type="compositionally biased region" description="Basic and acidic residues" evidence="6">
    <location>
        <begin position="7"/>
        <end position="16"/>
    </location>
</feature>
<feature type="transmembrane region" description="Helical" evidence="7">
    <location>
        <begin position="222"/>
        <end position="240"/>
    </location>
</feature>
<accession>A0A0N1GWX1</accession>
<keyword evidence="5 7" id="KW-0472">Membrane</keyword>
<evidence type="ECO:0000256" key="7">
    <source>
        <dbReference type="SAM" id="Phobius"/>
    </source>
</evidence>
<name>A0A0N1GWX1_9EURO</name>
<dbReference type="EMBL" id="LFJN01000057">
    <property type="protein sequence ID" value="KPI34535.1"/>
    <property type="molecule type" value="Genomic_DNA"/>
</dbReference>
<dbReference type="InterPro" id="IPR020846">
    <property type="entry name" value="MFS_dom"/>
</dbReference>
<keyword evidence="3 7" id="KW-0812">Transmembrane</keyword>
<organism evidence="9 10">
    <name type="scientific">Cyphellophora attinorum</name>
    <dbReference type="NCBI Taxonomy" id="1664694"/>
    <lineage>
        <taxon>Eukaryota</taxon>
        <taxon>Fungi</taxon>
        <taxon>Dikarya</taxon>
        <taxon>Ascomycota</taxon>
        <taxon>Pezizomycotina</taxon>
        <taxon>Eurotiomycetes</taxon>
        <taxon>Chaetothyriomycetidae</taxon>
        <taxon>Chaetothyriales</taxon>
        <taxon>Cyphellophoraceae</taxon>
        <taxon>Cyphellophora</taxon>
    </lineage>
</organism>
<dbReference type="InterPro" id="IPR036259">
    <property type="entry name" value="MFS_trans_sf"/>
</dbReference>
<evidence type="ECO:0000313" key="9">
    <source>
        <dbReference type="EMBL" id="KPI34535.1"/>
    </source>
</evidence>
<feature type="transmembrane region" description="Helical" evidence="7">
    <location>
        <begin position="186"/>
        <end position="210"/>
    </location>
</feature>
<comment type="caution">
    <text evidence="9">The sequence shown here is derived from an EMBL/GenBank/DDBJ whole genome shotgun (WGS) entry which is preliminary data.</text>
</comment>
<feature type="transmembrane region" description="Helical" evidence="7">
    <location>
        <begin position="463"/>
        <end position="486"/>
    </location>
</feature>
<gene>
    <name evidence="9" type="ORF">AB675_7394</name>
</gene>
<evidence type="ECO:0000256" key="2">
    <source>
        <dbReference type="ARBA" id="ARBA00022448"/>
    </source>
</evidence>
<evidence type="ECO:0000256" key="6">
    <source>
        <dbReference type="SAM" id="MobiDB-lite"/>
    </source>
</evidence>
<feature type="transmembrane region" description="Helical" evidence="7">
    <location>
        <begin position="336"/>
        <end position="357"/>
    </location>
</feature>
<dbReference type="OrthoDB" id="2587356at2759"/>
<dbReference type="Gene3D" id="1.20.1250.20">
    <property type="entry name" value="MFS general substrate transporter like domains"/>
    <property type="match status" value="1"/>
</dbReference>
<dbReference type="PANTHER" id="PTHR23501:SF195">
    <property type="entry name" value="PEP5"/>
    <property type="match status" value="1"/>
</dbReference>
<dbReference type="RefSeq" id="XP_017994498.1">
    <property type="nucleotide sequence ID" value="XM_018147759.1"/>
</dbReference>
<feature type="transmembrane region" description="Helical" evidence="7">
    <location>
        <begin position="261"/>
        <end position="284"/>
    </location>
</feature>
<evidence type="ECO:0000256" key="5">
    <source>
        <dbReference type="ARBA" id="ARBA00023136"/>
    </source>
</evidence>
<protein>
    <submittedName>
        <fullName evidence="9">Putative transporter</fullName>
    </submittedName>
</protein>
<feature type="transmembrane region" description="Helical" evidence="7">
    <location>
        <begin position="290"/>
        <end position="311"/>
    </location>
</feature>
<evidence type="ECO:0000256" key="4">
    <source>
        <dbReference type="ARBA" id="ARBA00022989"/>
    </source>
</evidence>
<dbReference type="Proteomes" id="UP000038010">
    <property type="component" value="Unassembled WGS sequence"/>
</dbReference>
<dbReference type="AlphaFoldDB" id="A0A0N1GWX1"/>
<dbReference type="PANTHER" id="PTHR23501">
    <property type="entry name" value="MAJOR FACILITATOR SUPERFAMILY"/>
    <property type="match status" value="1"/>
</dbReference>